<dbReference type="Proteomes" id="UP001319921">
    <property type="component" value="Chromosome"/>
</dbReference>
<dbReference type="AlphaFoldDB" id="A0AAQ4CU92"/>
<evidence type="ECO:0000313" key="1">
    <source>
        <dbReference type="EMBL" id="BDB99373.1"/>
    </source>
</evidence>
<gene>
    <name evidence="1" type="ORF">SACC_23900</name>
</gene>
<organism evidence="1 2">
    <name type="scientific">Saccharolobus caldissimus</name>
    <dbReference type="NCBI Taxonomy" id="1702097"/>
    <lineage>
        <taxon>Archaea</taxon>
        <taxon>Thermoproteota</taxon>
        <taxon>Thermoprotei</taxon>
        <taxon>Sulfolobales</taxon>
        <taxon>Sulfolobaceae</taxon>
        <taxon>Saccharolobus</taxon>
    </lineage>
</organism>
<dbReference type="KEGG" id="scas:SACC_23900"/>
<dbReference type="RefSeq" id="WP_229569690.1">
    <property type="nucleotide sequence ID" value="NZ_AP025226.1"/>
</dbReference>
<proteinExistence type="predicted"/>
<accession>A0AAQ4CU92</accession>
<reference evidence="1 2" key="1">
    <citation type="journal article" date="2022" name="Microbiol. Resour. Announc.">
        <title>Complete Genome Sequence of the Hyperthermophilic and Acidophilic Archaeon Saccharolobus caldissimus Strain HS-3T.</title>
        <authorList>
            <person name="Sakai H.D."/>
            <person name="Kurosawa N."/>
        </authorList>
    </citation>
    <scope>NUCLEOTIDE SEQUENCE [LARGE SCALE GENOMIC DNA]</scope>
    <source>
        <strain evidence="1 2">JCM32116</strain>
    </source>
</reference>
<keyword evidence="2" id="KW-1185">Reference proteome</keyword>
<evidence type="ECO:0000313" key="2">
    <source>
        <dbReference type="Proteomes" id="UP001319921"/>
    </source>
</evidence>
<name>A0AAQ4CU92_9CREN</name>
<protein>
    <submittedName>
        <fullName evidence="1">CBS domain-containing protein</fullName>
    </submittedName>
</protein>
<dbReference type="GeneID" id="68867113"/>
<sequence length="122" mass="13562">MQGYKRVNENEEVEKIALSVEDDEIEVWDDKGNVIGKISTKQIVKKALEKRTLKFRIKDALGITLSGEDEKTLPSLKDLYFDSHLLIYGKGAHEVRTTGYVCPVCGLEIDEYGYCGCGSGSA</sequence>
<dbReference type="EMBL" id="AP025226">
    <property type="protein sequence ID" value="BDB99373.1"/>
    <property type="molecule type" value="Genomic_DNA"/>
</dbReference>